<dbReference type="InterPro" id="IPR009057">
    <property type="entry name" value="Homeodomain-like_sf"/>
</dbReference>
<dbReference type="InterPro" id="IPR050109">
    <property type="entry name" value="HTH-type_TetR-like_transc_reg"/>
</dbReference>
<dbReference type="Gene3D" id="1.10.357.10">
    <property type="entry name" value="Tetracycline Repressor, domain 2"/>
    <property type="match status" value="1"/>
</dbReference>
<evidence type="ECO:0000259" key="5">
    <source>
        <dbReference type="PROSITE" id="PS50977"/>
    </source>
</evidence>
<proteinExistence type="predicted"/>
<dbReference type="InterPro" id="IPR001647">
    <property type="entry name" value="HTH_TetR"/>
</dbReference>
<dbReference type="EMBL" id="RJSG01000006">
    <property type="protein sequence ID" value="RNL75486.1"/>
    <property type="molecule type" value="Genomic_DNA"/>
</dbReference>
<feature type="domain" description="HTH tetR-type" evidence="5">
    <location>
        <begin position="15"/>
        <end position="73"/>
    </location>
</feature>
<evidence type="ECO:0000313" key="6">
    <source>
        <dbReference type="EMBL" id="RNL75486.1"/>
    </source>
</evidence>
<dbReference type="RefSeq" id="WP_123235674.1">
    <property type="nucleotide sequence ID" value="NZ_RJSG01000006.1"/>
</dbReference>
<dbReference type="Proteomes" id="UP000277094">
    <property type="component" value="Unassembled WGS sequence"/>
</dbReference>
<dbReference type="OrthoDB" id="3210322at2"/>
<evidence type="ECO:0000256" key="1">
    <source>
        <dbReference type="ARBA" id="ARBA00023015"/>
    </source>
</evidence>
<dbReference type="GO" id="GO:0000976">
    <property type="term" value="F:transcription cis-regulatory region binding"/>
    <property type="evidence" value="ECO:0007669"/>
    <property type="project" value="TreeGrafter"/>
</dbReference>
<dbReference type="SUPFAM" id="SSF48498">
    <property type="entry name" value="Tetracyclin repressor-like, C-terminal domain"/>
    <property type="match status" value="1"/>
</dbReference>
<dbReference type="SUPFAM" id="SSF46689">
    <property type="entry name" value="Homeodomain-like"/>
    <property type="match status" value="1"/>
</dbReference>
<dbReference type="PANTHER" id="PTHR30055:SF243">
    <property type="entry name" value="HTH-TYPE TRANSCRIPTIONAL REGULATOR RV1816"/>
    <property type="match status" value="1"/>
</dbReference>
<sequence>MTVTEAPTTRQQNRIDTEARIVSAARSLLADGGEVTLRAVARELGLTAPALYRYAASHEELVRMIAIAIDGEVAGKIAAAAAAQPADDPAAQLIAACVEFRQWALGNRKEFALIFANVDVECIKEYDGSSGMVFSGLLVALWEAYRFPVPALADLEPGLAAILEVPDAPVDPAMKGDLAGLVWTLTQGWSRLYGTVTLEVFGHVDARLVEEGYLFRSMIADQAEPLGLKPELDRLQDLIGQLLVAG</sequence>
<reference evidence="6 7" key="1">
    <citation type="submission" date="2018-11" db="EMBL/GenBank/DDBJ databases">
        <authorList>
            <person name="Li F."/>
        </authorList>
    </citation>
    <scope>NUCLEOTIDE SEQUENCE [LARGE SCALE GENOMIC DNA]</scope>
    <source>
        <strain evidence="6 7">KIS18-7</strain>
    </source>
</reference>
<name>A0A3N0DJ96_9ACTN</name>
<comment type="caution">
    <text evidence="6">The sequence shown here is derived from an EMBL/GenBank/DDBJ whole genome shotgun (WGS) entry which is preliminary data.</text>
</comment>
<organism evidence="6 7">
    <name type="scientific">Nocardioides marmorisolisilvae</name>
    <dbReference type="NCBI Taxonomy" id="1542737"/>
    <lineage>
        <taxon>Bacteria</taxon>
        <taxon>Bacillati</taxon>
        <taxon>Actinomycetota</taxon>
        <taxon>Actinomycetes</taxon>
        <taxon>Propionibacteriales</taxon>
        <taxon>Nocardioidaceae</taxon>
        <taxon>Nocardioides</taxon>
    </lineage>
</organism>
<gene>
    <name evidence="6" type="ORF">EFL95_18955</name>
</gene>
<dbReference type="GO" id="GO:0003700">
    <property type="term" value="F:DNA-binding transcription factor activity"/>
    <property type="evidence" value="ECO:0007669"/>
    <property type="project" value="TreeGrafter"/>
</dbReference>
<dbReference type="Pfam" id="PF00440">
    <property type="entry name" value="TetR_N"/>
    <property type="match status" value="1"/>
</dbReference>
<keyword evidence="1" id="KW-0805">Transcription regulation</keyword>
<accession>A0A3N0DJ96</accession>
<evidence type="ECO:0000256" key="3">
    <source>
        <dbReference type="ARBA" id="ARBA00023163"/>
    </source>
</evidence>
<protein>
    <submittedName>
        <fullName evidence="6">TetR/AcrR family transcriptional regulator</fullName>
    </submittedName>
</protein>
<dbReference type="Pfam" id="PF13305">
    <property type="entry name" value="TetR_C_33"/>
    <property type="match status" value="1"/>
</dbReference>
<keyword evidence="3" id="KW-0804">Transcription</keyword>
<dbReference type="AlphaFoldDB" id="A0A3N0DJ96"/>
<evidence type="ECO:0000256" key="4">
    <source>
        <dbReference type="PROSITE-ProRule" id="PRU00335"/>
    </source>
</evidence>
<keyword evidence="7" id="KW-1185">Reference proteome</keyword>
<evidence type="ECO:0000256" key="2">
    <source>
        <dbReference type="ARBA" id="ARBA00023125"/>
    </source>
</evidence>
<keyword evidence="2 4" id="KW-0238">DNA-binding</keyword>
<dbReference type="InterPro" id="IPR025996">
    <property type="entry name" value="MT1864/Rv1816-like_C"/>
</dbReference>
<evidence type="ECO:0000313" key="7">
    <source>
        <dbReference type="Proteomes" id="UP000277094"/>
    </source>
</evidence>
<dbReference type="InterPro" id="IPR036271">
    <property type="entry name" value="Tet_transcr_reg_TetR-rel_C_sf"/>
</dbReference>
<dbReference type="PANTHER" id="PTHR30055">
    <property type="entry name" value="HTH-TYPE TRANSCRIPTIONAL REGULATOR RUTR"/>
    <property type="match status" value="1"/>
</dbReference>
<dbReference type="PROSITE" id="PS50977">
    <property type="entry name" value="HTH_TETR_2"/>
    <property type="match status" value="1"/>
</dbReference>
<feature type="DNA-binding region" description="H-T-H motif" evidence="4">
    <location>
        <begin position="36"/>
        <end position="55"/>
    </location>
</feature>